<name>A0A931J399_9BURK</name>
<keyword evidence="2" id="KW-0378">Hydrolase</keyword>
<dbReference type="Gene3D" id="3.40.50.1820">
    <property type="entry name" value="alpha/beta hydrolase"/>
    <property type="match status" value="1"/>
</dbReference>
<dbReference type="EMBL" id="JAEDAK010000007">
    <property type="protein sequence ID" value="MBH9577511.1"/>
    <property type="molecule type" value="Genomic_DNA"/>
</dbReference>
<reference evidence="2" key="1">
    <citation type="submission" date="2020-12" db="EMBL/GenBank/DDBJ databases">
        <title>The genome sequence of Inhella sp. 1Y17.</title>
        <authorList>
            <person name="Liu Y."/>
        </authorList>
    </citation>
    <scope>NUCLEOTIDE SEQUENCE</scope>
    <source>
        <strain evidence="2">1Y17</strain>
    </source>
</reference>
<accession>A0A931J399</accession>
<evidence type="ECO:0000313" key="2">
    <source>
        <dbReference type="EMBL" id="MBH9577511.1"/>
    </source>
</evidence>
<dbReference type="Proteomes" id="UP000613266">
    <property type="component" value="Unassembled WGS sequence"/>
</dbReference>
<evidence type="ECO:0000259" key="1">
    <source>
        <dbReference type="Pfam" id="PF00561"/>
    </source>
</evidence>
<dbReference type="GO" id="GO:0016787">
    <property type="term" value="F:hydrolase activity"/>
    <property type="evidence" value="ECO:0007669"/>
    <property type="project" value="UniProtKB-KW"/>
</dbReference>
<organism evidence="2 3">
    <name type="scientific">Inhella proteolytica</name>
    <dbReference type="NCBI Taxonomy" id="2795029"/>
    <lineage>
        <taxon>Bacteria</taxon>
        <taxon>Pseudomonadati</taxon>
        <taxon>Pseudomonadota</taxon>
        <taxon>Betaproteobacteria</taxon>
        <taxon>Burkholderiales</taxon>
        <taxon>Sphaerotilaceae</taxon>
        <taxon>Inhella</taxon>
    </lineage>
</organism>
<evidence type="ECO:0000313" key="3">
    <source>
        <dbReference type="Proteomes" id="UP000613266"/>
    </source>
</evidence>
<dbReference type="SUPFAM" id="SSF53474">
    <property type="entry name" value="alpha/beta-Hydrolases"/>
    <property type="match status" value="1"/>
</dbReference>
<proteinExistence type="predicted"/>
<dbReference type="AlphaFoldDB" id="A0A931J399"/>
<dbReference type="PANTHER" id="PTHR12277">
    <property type="entry name" value="ALPHA/BETA HYDROLASE DOMAIN-CONTAINING PROTEIN"/>
    <property type="match status" value="1"/>
</dbReference>
<comment type="caution">
    <text evidence="2">The sequence shown here is derived from an EMBL/GenBank/DDBJ whole genome shotgun (WGS) entry which is preliminary data.</text>
</comment>
<dbReference type="InterPro" id="IPR029058">
    <property type="entry name" value="AB_hydrolase_fold"/>
</dbReference>
<keyword evidence="3" id="KW-1185">Reference proteome</keyword>
<dbReference type="InterPro" id="IPR000073">
    <property type="entry name" value="AB_hydrolase_1"/>
</dbReference>
<dbReference type="PANTHER" id="PTHR12277:SF81">
    <property type="entry name" value="PROTEIN ABHD13"/>
    <property type="match status" value="1"/>
</dbReference>
<feature type="domain" description="AB hydrolase-1" evidence="1">
    <location>
        <begin position="76"/>
        <end position="188"/>
    </location>
</feature>
<dbReference type="Pfam" id="PF00561">
    <property type="entry name" value="Abhydrolase_1"/>
    <property type="match status" value="1"/>
</dbReference>
<gene>
    <name evidence="2" type="ORF">I7X39_11425</name>
</gene>
<sequence>MKTLLRSLAVLLAAAALVYLVLCMGVWTGQRRLLFHPDANPLREAPAAAETLRLQTADGERLQAWWLAPPNEQAAVLLYLHGNGANLDARSPRLAALHEDGFGVLALSWRGYGGSSGEPSEAGWREDARAGYAELKRRGIAPARIVLFGESLGSAQAVMLAAEQPVAGLLLDSGFDSALAIARGLYPWLPVDWLMRDPHRADRAAAQVAVPVLQLHCEQDPVTPVAHARALQKAFRGPARLELLPGNCHVPRYVEFRPLARAFVQSLVKAAAPGG</sequence>
<dbReference type="RefSeq" id="WP_198111289.1">
    <property type="nucleotide sequence ID" value="NZ_JAEDAK010000007.1"/>
</dbReference>
<protein>
    <submittedName>
        <fullName evidence="2">Alpha/beta fold hydrolase</fullName>
    </submittedName>
</protein>